<gene>
    <name evidence="2" type="ORF">MUO15_15330</name>
</gene>
<protein>
    <submittedName>
        <fullName evidence="2">Uncharacterized protein</fullName>
    </submittedName>
</protein>
<name>A0ABY4H8D5_9BACI</name>
<dbReference type="RefSeq" id="WP_245030467.1">
    <property type="nucleotide sequence ID" value="NZ_CP095075.1"/>
</dbReference>
<keyword evidence="1" id="KW-0812">Transmembrane</keyword>
<keyword evidence="1" id="KW-0472">Membrane</keyword>
<reference evidence="2" key="1">
    <citation type="submission" date="2022-04" db="EMBL/GenBank/DDBJ databases">
        <title>Halobacillus sp. isolated from saltern.</title>
        <authorList>
            <person name="Won M."/>
            <person name="Lee C.-M."/>
            <person name="Woen H.-Y."/>
            <person name="Kwon S.-W."/>
        </authorList>
    </citation>
    <scope>NUCLEOTIDE SEQUENCE</scope>
    <source>
        <strain evidence="2">SSHM10-5</strain>
    </source>
</reference>
<keyword evidence="3" id="KW-1185">Reference proteome</keyword>
<sequence>MKIKARLPLIIMTFGIVAAIVESGSYPFLMNSIYIFKGLVILIVTGAICYSFEKLKMNDVEIHLLTAVLIVMGGIMVDSTIF</sequence>
<feature type="transmembrane region" description="Helical" evidence="1">
    <location>
        <begin position="64"/>
        <end position="81"/>
    </location>
</feature>
<proteinExistence type="predicted"/>
<keyword evidence="1" id="KW-1133">Transmembrane helix</keyword>
<evidence type="ECO:0000313" key="2">
    <source>
        <dbReference type="EMBL" id="UOR10964.1"/>
    </source>
</evidence>
<dbReference type="Proteomes" id="UP000830326">
    <property type="component" value="Chromosome"/>
</dbReference>
<organism evidence="2 3">
    <name type="scientific">Halobacillus amylolyticus</name>
    <dbReference type="NCBI Taxonomy" id="2932259"/>
    <lineage>
        <taxon>Bacteria</taxon>
        <taxon>Bacillati</taxon>
        <taxon>Bacillota</taxon>
        <taxon>Bacilli</taxon>
        <taxon>Bacillales</taxon>
        <taxon>Bacillaceae</taxon>
        <taxon>Halobacillus</taxon>
    </lineage>
</organism>
<evidence type="ECO:0000256" key="1">
    <source>
        <dbReference type="SAM" id="Phobius"/>
    </source>
</evidence>
<feature type="transmembrane region" description="Helical" evidence="1">
    <location>
        <begin position="33"/>
        <end position="52"/>
    </location>
</feature>
<dbReference type="EMBL" id="CP095075">
    <property type="protein sequence ID" value="UOR10964.1"/>
    <property type="molecule type" value="Genomic_DNA"/>
</dbReference>
<accession>A0ABY4H8D5</accession>
<evidence type="ECO:0000313" key="3">
    <source>
        <dbReference type="Proteomes" id="UP000830326"/>
    </source>
</evidence>